<evidence type="ECO:0000313" key="3">
    <source>
        <dbReference type="Proteomes" id="UP000001106"/>
    </source>
</evidence>
<dbReference type="RefSeq" id="WP_011973760.1">
    <property type="nucleotide sequence ID" value="NC_009635.1"/>
</dbReference>
<dbReference type="HOGENOM" id="CLU_037290_0_0_2"/>
<dbReference type="Pfam" id="PF13576">
    <property type="entry name" value="Pentapeptide_3"/>
    <property type="match status" value="2"/>
</dbReference>
<proteinExistence type="predicted"/>
<feature type="transmembrane region" description="Helical" evidence="1">
    <location>
        <begin position="589"/>
        <end position="607"/>
    </location>
</feature>
<feature type="transmembrane region" description="Helical" evidence="1">
    <location>
        <begin position="494"/>
        <end position="516"/>
    </location>
</feature>
<keyword evidence="1" id="KW-0812">Transmembrane</keyword>
<dbReference type="STRING" id="419665.Maeo_1050"/>
<protein>
    <recommendedName>
        <fullName evidence="4">Pentapeptide repeat protein</fullName>
    </recommendedName>
</protein>
<feature type="transmembrane region" description="Helical" evidence="1">
    <location>
        <begin position="528"/>
        <end position="552"/>
    </location>
</feature>
<keyword evidence="3" id="KW-1185">Reference proteome</keyword>
<evidence type="ECO:0000256" key="1">
    <source>
        <dbReference type="SAM" id="Phobius"/>
    </source>
</evidence>
<dbReference type="OrthoDB" id="66111at2157"/>
<sequence>MKFELENAVVEGDVSIADIYNKIKEENESLLNEIIEEKERKIILNMDIEINIENVEFKGKFNMEKFHNFEIKKNVIPSFNKELSFYEITFDKFVGFYGVLFNEYANFSKAVFEEDVNFKFSTFNGEAYFKDTKFNKQDMTNQGKTDFNGTTFEKYATFENAQFEGRADFNEVKFKENTDFSEAIFNDETHFYNAKFNMDTKKIGTANFTHTQFKKYAEFTSALFNKKVGFYHNIFEEEINFTDTKFKGRADFGGVIFKGKVGFNYSIFLDIVEFSDTTFEGEVDFKKAIFNKLKCSESTFKSRAYFEDIFFNLLSFVKCGFRDTTSFKKETLTDEKVKELNKEEITEIENYENLAIFNFVRFDEYTTIDNFQLSKTSFLRTDVRKVMLTEYFEDENFKEILSHKLLTNRNNNKGIYEKAYKILEKQLNNHISVLAEYRNLRLSIEDNITYEEASNLYKMEMGLKKKYSKNNFEKIAIILYGILSDYGESVEKSILWGIFAITSLPVIALACKYFSITIVGLYYLVKDIILLLILTVIIMGLIAYGVLATISWDYNTTTTKLGELFTKFKTIIGHICGAISSINPKLFPYAMFFLVVGIFYVSVQYYVSLLDTITVFFQLGINTTTAETNNPEHIMKNWELPIRIISLILLGNLYIALRRRLSRK</sequence>
<reference evidence="2" key="1">
    <citation type="submission" date="2007-06" db="EMBL/GenBank/DDBJ databases">
        <title>Complete sequence of Methanococcus aeolicus Nankai-3.</title>
        <authorList>
            <consortium name="US DOE Joint Genome Institute"/>
            <person name="Copeland A."/>
            <person name="Lucas S."/>
            <person name="Lapidus A."/>
            <person name="Barry K."/>
            <person name="Glavina del Rio T."/>
            <person name="Dalin E."/>
            <person name="Tice H."/>
            <person name="Pitluck S."/>
            <person name="Chain P."/>
            <person name="Malfatti S."/>
            <person name="Shin M."/>
            <person name="Vergez L."/>
            <person name="Schmutz J."/>
            <person name="Larimer F."/>
            <person name="Land M."/>
            <person name="Hauser L."/>
            <person name="Kyrpides N."/>
            <person name="Lykidis A."/>
            <person name="Sieprawska-Lupa M."/>
            <person name="Whitman W.B."/>
            <person name="Richardson P."/>
        </authorList>
    </citation>
    <scope>NUCLEOTIDE SEQUENCE [LARGE SCALE GENOMIC DNA]</scope>
    <source>
        <strain evidence="2">Nankai-3</strain>
    </source>
</reference>
<dbReference type="KEGG" id="mae:Maeo_1050"/>
<evidence type="ECO:0000313" key="2">
    <source>
        <dbReference type="EMBL" id="ABR56628.1"/>
    </source>
</evidence>
<dbReference type="Gene3D" id="2.160.20.80">
    <property type="entry name" value="E3 ubiquitin-protein ligase SopA"/>
    <property type="match status" value="1"/>
</dbReference>
<dbReference type="GeneID" id="5326509"/>
<dbReference type="Proteomes" id="UP000001106">
    <property type="component" value="Chromosome"/>
</dbReference>
<dbReference type="InterPro" id="IPR001646">
    <property type="entry name" value="5peptide_repeat"/>
</dbReference>
<gene>
    <name evidence="2" type="ordered locus">Maeo_1050</name>
</gene>
<organism evidence="2 3">
    <name type="scientific">Methanococcus aeolicus (strain ATCC BAA-1280 / DSM 17508 / OCM 812 / Nankai-3)</name>
    <dbReference type="NCBI Taxonomy" id="419665"/>
    <lineage>
        <taxon>Archaea</taxon>
        <taxon>Methanobacteriati</taxon>
        <taxon>Methanobacteriota</taxon>
        <taxon>Methanomada group</taxon>
        <taxon>Methanococci</taxon>
        <taxon>Methanococcales</taxon>
        <taxon>Methanococcaceae</taxon>
        <taxon>Methanococcus</taxon>
    </lineage>
</organism>
<accession>A6UVV6</accession>
<dbReference type="eggNOG" id="arCOG03128">
    <property type="taxonomic scope" value="Archaea"/>
</dbReference>
<keyword evidence="1" id="KW-1133">Transmembrane helix</keyword>
<dbReference type="EMBL" id="CP000743">
    <property type="protein sequence ID" value="ABR56628.1"/>
    <property type="molecule type" value="Genomic_DNA"/>
</dbReference>
<keyword evidence="1" id="KW-0472">Membrane</keyword>
<name>A6UVV6_META3</name>
<dbReference type="AlphaFoldDB" id="A6UVV6"/>
<evidence type="ECO:0008006" key="4">
    <source>
        <dbReference type="Google" id="ProtNLM"/>
    </source>
</evidence>